<proteinExistence type="predicted"/>
<evidence type="ECO:0000313" key="1">
    <source>
        <dbReference type="EMBL" id="CEP79108.1"/>
    </source>
</evidence>
<reference evidence="2" key="1">
    <citation type="submission" date="2014-11" db="EMBL/GenBank/DDBJ databases">
        <authorList>
            <person name="Wibberg D."/>
        </authorList>
    </citation>
    <scope>NUCLEOTIDE SEQUENCE [LARGE SCALE GENOMIC DNA]</scope>
    <source>
        <strain evidence="2">L3</strain>
    </source>
</reference>
<protein>
    <submittedName>
        <fullName evidence="1">Uncharacterized protein</fullName>
    </submittedName>
</protein>
<dbReference type="SUPFAM" id="SSF63825">
    <property type="entry name" value="YWTD domain"/>
    <property type="match status" value="1"/>
</dbReference>
<evidence type="ECO:0000313" key="2">
    <source>
        <dbReference type="Proteomes" id="UP000032809"/>
    </source>
</evidence>
<gene>
    <name evidence="1" type="ORF">DTL3_1826</name>
</gene>
<name>A0A0C7P0N0_DEFTU</name>
<keyword evidence="2" id="KW-1185">Reference proteome</keyword>
<dbReference type="OrthoDB" id="49455at2"/>
<dbReference type="HOGENOM" id="CLU_509827_0_0_0"/>
<dbReference type="STRING" id="1006576.DTL3_1826"/>
<dbReference type="RefSeq" id="WP_144403518.1">
    <property type="nucleotide sequence ID" value="NZ_LN824141.1"/>
</dbReference>
<dbReference type="KEGG" id="dtn:DTL3_1826"/>
<sequence length="607" mass="70529">MKRLLTIILVLSALVMGFSQELLKSELESRKLFKESLNLLFEGNKYEARIKLNEAMAGEIYITDIPRLWYYAAKLDLQLGMIDRALQDLENALLFSTVNEEAKTLKNFIENMRNFSISNYATPTFSNLHGFFGVKNSFEKFYNPVDVEILNSNLYILDCQNHLIYKTDTTNEKWINLDKTINYYSINSDKNLNRLYLGSNKGIYYFESYSPIIRKEKKEIDEVLTKESTYTTSEQENQIKALIEGFPFIIYAIDNAGRIIGYDPYNNEIKVIGFKGQILQQKKFDDSYIFTDGVLWRNSLYLLEYSSSSIFHLDILKNEVVEIIKLPSKTYLSISCLPWNKLMLSSIEDGLEILNNSHESEVELMKISEYTKDDEFDEFKGRVKIKSGVMIITDYKDNEVTMQRLNSQGKYDLYLLNLYGLNYNESDRKVTAKLNVIDVSGEKMEFLSKNILVMDMGARVPFQYIRSYIIPDVYYYDINELFEIHIPQINTDSNIITHGEITFKLTPEKSIPFILSSSSLYYLTDEKSINKDIENLAYLSGGAIINDEYESYLNEYLNFSYKVVDYFEYSLFPPIVSGINSTTITLLLEDNLLVDTLFYYTEGIDNE</sequence>
<accession>A0A0C7P0N0</accession>
<dbReference type="EMBL" id="LN824141">
    <property type="protein sequence ID" value="CEP79108.1"/>
    <property type="molecule type" value="Genomic_DNA"/>
</dbReference>
<dbReference type="Proteomes" id="UP000032809">
    <property type="component" value="Chromosome I"/>
</dbReference>
<organism evidence="1 2">
    <name type="scientific">Defluviitoga tunisiensis</name>
    <dbReference type="NCBI Taxonomy" id="1006576"/>
    <lineage>
        <taxon>Bacteria</taxon>
        <taxon>Thermotogati</taxon>
        <taxon>Thermotogota</taxon>
        <taxon>Thermotogae</taxon>
        <taxon>Petrotogales</taxon>
        <taxon>Petrotogaceae</taxon>
        <taxon>Defluviitoga</taxon>
    </lineage>
</organism>
<dbReference type="AlphaFoldDB" id="A0A0C7P0N0"/>